<proteinExistence type="predicted"/>
<dbReference type="EMBL" id="CP072748">
    <property type="protein sequence ID" value="QTX11750.1"/>
    <property type="molecule type" value="Genomic_DNA"/>
</dbReference>
<accession>A0A8B0SMK7</accession>
<reference evidence="2 4" key="1">
    <citation type="submission" date="2021-03" db="EMBL/GenBank/DDBJ databases">
        <title>Draft genome and methylome analysis of Thiotrix fructosivoruns ATCC 49748.</title>
        <authorList>
            <person name="Fomenkov A."/>
            <person name="Grabovich M.Y."/>
            <person name="Roberts R.J."/>
        </authorList>
    </citation>
    <scope>NUCLEOTIDE SEQUENCE [LARGE SCALE GENOMIC DNA]</scope>
    <source>
        <strain evidence="2 4">ATCC 49748</strain>
    </source>
</reference>
<dbReference type="InterPro" id="IPR046914">
    <property type="entry name" value="ABC-3C_CTD6"/>
</dbReference>
<evidence type="ECO:0000313" key="3">
    <source>
        <dbReference type="EMBL" id="QTX11750.1"/>
    </source>
</evidence>
<dbReference type="RefSeq" id="WP_207250469.1">
    <property type="nucleotide sequence ID" value="NZ_JAFMPM010000006.1"/>
</dbReference>
<dbReference type="Proteomes" id="UP000664466">
    <property type="component" value="Unassembled WGS sequence"/>
</dbReference>
<dbReference type="Pfam" id="PF20282">
    <property type="entry name" value="CTD6"/>
    <property type="match status" value="1"/>
</dbReference>
<gene>
    <name evidence="3" type="ORF">J1836_005230</name>
    <name evidence="2" type="ORF">J1836_07600</name>
</gene>
<dbReference type="AlphaFoldDB" id="A0A8B0SMK7"/>
<name>A0A8B0SMK7_9GAMM</name>
<protein>
    <recommendedName>
        <fullName evidence="1">ABC-three component systems C-terminal domain-containing protein</fullName>
    </recommendedName>
</protein>
<evidence type="ECO:0000313" key="4">
    <source>
        <dbReference type="Proteomes" id="UP000664466"/>
    </source>
</evidence>
<dbReference type="EMBL" id="JAFMPM010000006">
    <property type="protein sequence ID" value="MBO0612789.1"/>
    <property type="molecule type" value="Genomic_DNA"/>
</dbReference>
<feature type="domain" description="ABC-three component systems C-terminal" evidence="1">
    <location>
        <begin position="228"/>
        <end position="355"/>
    </location>
</feature>
<dbReference type="InterPro" id="IPR011335">
    <property type="entry name" value="Restrct_endonuc-II-like"/>
</dbReference>
<keyword evidence="4" id="KW-1185">Reference proteome</keyword>
<sequence length="362" mass="42070">MEIEIPLPKSDEVLFTARDITYGEQIAPLSRLKILDADRWEDFTLELVYYWKTQYVKVVRCGGGGDMGRDVIAYSNLPSGEWENFQCKHYSSKLNVAQALLEIGKLLYYAYKGELTVPVKYYFVTPLGISTDLLNHLRNSEKLKSALLNRWNDECRSKITSKRDNNIELTDDLQNFIKSVNFHIFDHIPPMEILDLHSNTPFHVTLFGSQIKRRPKIPIPPSNLADNEIIYTSELLRAFSDAEGEKLDTYSLSNNDDYKDEYESARKNFYAAEDLERFSRDWLPDNSYQELIDECYEVISPTIKKKFENGYERYLSTTEQASIANYSSHPLKDYIKTQDKKGICHQLVNESRIKWVRGKPHG</sequence>
<dbReference type="SUPFAM" id="SSF52980">
    <property type="entry name" value="Restriction endonuclease-like"/>
    <property type="match status" value="1"/>
</dbReference>
<evidence type="ECO:0000259" key="1">
    <source>
        <dbReference type="Pfam" id="PF20282"/>
    </source>
</evidence>
<organism evidence="3">
    <name type="scientific">Thiothrix fructosivorans</name>
    <dbReference type="NCBI Taxonomy" id="111770"/>
    <lineage>
        <taxon>Bacteria</taxon>
        <taxon>Pseudomonadati</taxon>
        <taxon>Pseudomonadota</taxon>
        <taxon>Gammaproteobacteria</taxon>
        <taxon>Thiotrichales</taxon>
        <taxon>Thiotrichaceae</taxon>
        <taxon>Thiothrix</taxon>
    </lineage>
</organism>
<reference evidence="3" key="2">
    <citation type="submission" date="2021-04" db="EMBL/GenBank/DDBJ databases">
        <title>Complete Genome and methylome analysis of Thiothrix fructosivorans ATCC 49748.</title>
        <authorList>
            <person name="Fomenkov A."/>
            <person name="Sun L."/>
            <person name="Vincze T."/>
            <person name="Grabovich M.Y."/>
            <person name="Roberts R.J."/>
        </authorList>
    </citation>
    <scope>NUCLEOTIDE SEQUENCE</scope>
    <source>
        <strain evidence="3">ATCC 49748</strain>
    </source>
</reference>
<evidence type="ECO:0000313" key="2">
    <source>
        <dbReference type="EMBL" id="MBO0612789.1"/>
    </source>
</evidence>